<evidence type="ECO:0000313" key="6">
    <source>
        <dbReference type="EMBL" id="MBK0399462.1"/>
    </source>
</evidence>
<keyword evidence="2" id="KW-1003">Cell membrane</keyword>
<organism evidence="6 7">
    <name type="scientific">Thermohalobaculum xanthum</name>
    <dbReference type="NCBI Taxonomy" id="2753746"/>
    <lineage>
        <taxon>Bacteria</taxon>
        <taxon>Pseudomonadati</taxon>
        <taxon>Pseudomonadota</taxon>
        <taxon>Alphaproteobacteria</taxon>
        <taxon>Rhodobacterales</taxon>
        <taxon>Paracoccaceae</taxon>
        <taxon>Thermohalobaculum</taxon>
    </lineage>
</organism>
<dbReference type="GO" id="GO:0005886">
    <property type="term" value="C:plasma membrane"/>
    <property type="evidence" value="ECO:0007669"/>
    <property type="project" value="UniProtKB-SubCell"/>
</dbReference>
<feature type="transmembrane region" description="Helical" evidence="4">
    <location>
        <begin position="589"/>
        <end position="609"/>
    </location>
</feature>
<dbReference type="PANTHER" id="PTHR30224:SF4">
    <property type="entry name" value="ELECTRON TRANSPORT PROTEIN YCCM-RELATED"/>
    <property type="match status" value="1"/>
</dbReference>
<feature type="transmembrane region" description="Helical" evidence="4">
    <location>
        <begin position="455"/>
        <end position="477"/>
    </location>
</feature>
<dbReference type="PANTHER" id="PTHR30224">
    <property type="entry name" value="ELECTRON TRANSPORT PROTEIN"/>
    <property type="match status" value="1"/>
</dbReference>
<comment type="caution">
    <text evidence="6">The sequence shown here is derived from an EMBL/GenBank/DDBJ whole genome shotgun (WGS) entry which is preliminary data.</text>
</comment>
<protein>
    <submittedName>
        <fullName evidence="6">4Fe-4S binding protein</fullName>
    </submittedName>
</protein>
<dbReference type="InterPro" id="IPR017896">
    <property type="entry name" value="4Fe4S_Fe-S-bd"/>
</dbReference>
<dbReference type="GO" id="GO:0010181">
    <property type="term" value="F:FMN binding"/>
    <property type="evidence" value="ECO:0007669"/>
    <property type="project" value="InterPro"/>
</dbReference>
<comment type="subcellular location">
    <subcellularLocation>
        <location evidence="1">Cell membrane</location>
    </subcellularLocation>
</comment>
<dbReference type="GO" id="GO:0003677">
    <property type="term" value="F:DNA binding"/>
    <property type="evidence" value="ECO:0007669"/>
    <property type="project" value="InterPro"/>
</dbReference>
<keyword evidence="4" id="KW-0812">Transmembrane</keyword>
<sequence>MRLRHAVGGICLAAGLLGGAPGPDPVAAAPAQAAGAPFGTEAVEPAEPTPAIAARLFSQDGAVSVVRSRGTVPAWRVTADGRVLGDIGSTYEIAGSVGYSGRPLDVLVAVTADGRIAGAELMQHNEPILTLGISTEDIAAYVGAFRGYDLTRPALERSGGTAAAQGEGLPDVISRATVTTGVIRDAILRTARTLAAARGVAGEGGGIDRQSLEPRDWAALLAEGGLATASADLAQARAALAGAKVPLPDGEGVFLELFAGVIDPPTVGENLLGAPPFSRAMAMMRPGDSALLVGSAGMQSHRGAAWRQTGQFERVTVVQGDTRFQPTEADFLRIDKLAIAGAPELREISVFRLPGEEIDPTHPFRVEVTATRPTDAGEATMTVGLDYAMPAAYRLAPPQVEAEAPLWVSAWQKKRASVIGVGAMLAVLGAILFLQESFVRRPRLWRWGRIGFLSVTLVWLGWIAGGQLSVVQVVAFLHSLLTGFRWETFLIEPVIFMLWGFVGLGLLFWGRGVYCGWLCPFGALQEITNEIAQRLKVPQIEVPFAVQERLWVIKYTLFIAILALSFYSMEQALVLAEVEPFKTAMSMRFMRAWPFVAFVVALLVAGLFIERFYCRYLCPLGAALAIPAKLKLFDWLHRRPQCGRECRLCEQQCTVGAIDPIGRINPNECVLCLRCQMIYHDPATCTVLKRRAARG</sequence>
<dbReference type="EMBL" id="JAEHHL010000005">
    <property type="protein sequence ID" value="MBK0399462.1"/>
    <property type="molecule type" value="Genomic_DNA"/>
</dbReference>
<dbReference type="InterPro" id="IPR007329">
    <property type="entry name" value="FMN-bd"/>
</dbReference>
<dbReference type="Pfam" id="PF12801">
    <property type="entry name" value="Fer4_5"/>
    <property type="match status" value="2"/>
</dbReference>
<dbReference type="GO" id="GO:0045893">
    <property type="term" value="P:positive regulation of DNA-templated transcription"/>
    <property type="evidence" value="ECO:0007669"/>
    <property type="project" value="InterPro"/>
</dbReference>
<dbReference type="Proteomes" id="UP000655420">
    <property type="component" value="Unassembled WGS sequence"/>
</dbReference>
<dbReference type="InterPro" id="IPR052378">
    <property type="entry name" value="NosR_regulator"/>
</dbReference>
<evidence type="ECO:0000256" key="1">
    <source>
        <dbReference type="ARBA" id="ARBA00004236"/>
    </source>
</evidence>
<evidence type="ECO:0000256" key="2">
    <source>
        <dbReference type="ARBA" id="ARBA00022475"/>
    </source>
</evidence>
<dbReference type="SMART" id="SM00900">
    <property type="entry name" value="FMN_bind"/>
    <property type="match status" value="1"/>
</dbReference>
<dbReference type="RefSeq" id="WP_200609667.1">
    <property type="nucleotide sequence ID" value="NZ_JAEHHL010000005.1"/>
</dbReference>
<feature type="transmembrane region" description="Helical" evidence="4">
    <location>
        <begin position="551"/>
        <end position="569"/>
    </location>
</feature>
<proteinExistence type="predicted"/>
<evidence type="ECO:0000259" key="5">
    <source>
        <dbReference type="SMART" id="SM00900"/>
    </source>
</evidence>
<feature type="domain" description="FMN-binding" evidence="5">
    <location>
        <begin position="98"/>
        <end position="194"/>
    </location>
</feature>
<keyword evidence="3 4" id="KW-0472">Membrane</keyword>
<dbReference type="PIRSF" id="PIRSF036354">
    <property type="entry name" value="NosR"/>
    <property type="match status" value="1"/>
</dbReference>
<feature type="transmembrane region" description="Helical" evidence="4">
    <location>
        <begin position="416"/>
        <end position="434"/>
    </location>
</feature>
<dbReference type="AlphaFoldDB" id="A0A8J7SFC8"/>
<dbReference type="InterPro" id="IPR011399">
    <property type="entry name" value="NosR"/>
</dbReference>
<accession>A0A8J7SFC8</accession>
<feature type="transmembrane region" description="Helical" evidence="4">
    <location>
        <begin position="489"/>
        <end position="509"/>
    </location>
</feature>
<evidence type="ECO:0000313" key="7">
    <source>
        <dbReference type="Proteomes" id="UP000655420"/>
    </source>
</evidence>
<reference evidence="6" key="1">
    <citation type="submission" date="2020-12" db="EMBL/GenBank/DDBJ databases">
        <title>Bacterial taxonomy.</title>
        <authorList>
            <person name="Pan X."/>
        </authorList>
    </citation>
    <scope>NUCLEOTIDE SEQUENCE</scope>
    <source>
        <strain evidence="6">M0105</strain>
    </source>
</reference>
<keyword evidence="4" id="KW-1133">Transmembrane helix</keyword>
<dbReference type="SUPFAM" id="SSF54862">
    <property type="entry name" value="4Fe-4S ferredoxins"/>
    <property type="match status" value="1"/>
</dbReference>
<name>A0A8J7SFC8_9RHOB</name>
<evidence type="ECO:0000256" key="3">
    <source>
        <dbReference type="ARBA" id="ARBA00023136"/>
    </source>
</evidence>
<gene>
    <name evidence="6" type="ORF">H0I76_09690</name>
</gene>
<evidence type="ECO:0000256" key="4">
    <source>
        <dbReference type="SAM" id="Phobius"/>
    </source>
</evidence>
<keyword evidence="7" id="KW-1185">Reference proteome</keyword>